<dbReference type="AlphaFoldDB" id="E4UZV3"/>
<dbReference type="Proteomes" id="UP000002669">
    <property type="component" value="Unassembled WGS sequence"/>
</dbReference>
<dbReference type="VEuPathDB" id="FungiDB:MGYG_05891"/>
<dbReference type="eggNOG" id="ENOG502QZN7">
    <property type="taxonomic scope" value="Eukaryota"/>
</dbReference>
<dbReference type="RefSeq" id="XP_003171344.1">
    <property type="nucleotide sequence ID" value="XM_003171296.1"/>
</dbReference>
<evidence type="ECO:0000256" key="1">
    <source>
        <dbReference type="SAM" id="MobiDB-lite"/>
    </source>
</evidence>
<dbReference type="EMBL" id="DS989826">
    <property type="protein sequence ID" value="EFR02890.1"/>
    <property type="molecule type" value="Genomic_DNA"/>
</dbReference>
<gene>
    <name evidence="2" type="ORF">MGYG_05891</name>
</gene>
<dbReference type="PANTHER" id="PTHR37781">
    <property type="entry name" value="TFIIH COMPLEX SUBUNIT"/>
    <property type="match status" value="1"/>
</dbReference>
<dbReference type="STRING" id="535722.E4UZV3"/>
<accession>E4UZV3</accession>
<dbReference type="PANTHER" id="PTHR37781:SF1">
    <property type="entry name" value="ADR380WP"/>
    <property type="match status" value="1"/>
</dbReference>
<proteinExistence type="predicted"/>
<protein>
    <submittedName>
        <fullName evidence="2">Uncharacterized protein</fullName>
    </submittedName>
</protein>
<dbReference type="InterPro" id="IPR031349">
    <property type="entry name" value="Tfb6"/>
</dbReference>
<evidence type="ECO:0000313" key="3">
    <source>
        <dbReference type="Proteomes" id="UP000002669"/>
    </source>
</evidence>
<dbReference type="HOGENOM" id="CLU_062681_0_0_1"/>
<dbReference type="GO" id="GO:0005675">
    <property type="term" value="C:transcription factor TFIIH holo complex"/>
    <property type="evidence" value="ECO:0007669"/>
    <property type="project" value="TreeGrafter"/>
</dbReference>
<name>E4UZV3_ARTGP</name>
<dbReference type="Pfam" id="PF17110">
    <property type="entry name" value="TFB6"/>
    <property type="match status" value="1"/>
</dbReference>
<organism evidence="3">
    <name type="scientific">Arthroderma gypseum (strain ATCC MYA-4604 / CBS 118893)</name>
    <name type="common">Microsporum gypseum</name>
    <dbReference type="NCBI Taxonomy" id="535722"/>
    <lineage>
        <taxon>Eukaryota</taxon>
        <taxon>Fungi</taxon>
        <taxon>Dikarya</taxon>
        <taxon>Ascomycota</taxon>
        <taxon>Pezizomycotina</taxon>
        <taxon>Eurotiomycetes</taxon>
        <taxon>Eurotiomycetidae</taxon>
        <taxon>Onygenales</taxon>
        <taxon>Arthrodermataceae</taxon>
        <taxon>Nannizzia</taxon>
    </lineage>
</organism>
<sequence>MVDLPQQRQHAVRPGSSKEANLLAWVEAAVLRINRRHAKKFSGMQTRSEPGNERKEKEEEKGEEREEEDVPGYESFSEVAADIERVLDVLWVSNTPTIQVPYMITLAGLVDSYLRDYAWQARSTFALLDRLDAMLAALLAADEEGERVEGGGGGGGGRKRVSMTERVRIKSLVEGTRVTVFDVRDEAAEADDDDEEDDEVDAAVEAEEAEVGRWEMAAARVYEKSLSRL</sequence>
<dbReference type="OrthoDB" id="2567806at2759"/>
<evidence type="ECO:0000313" key="2">
    <source>
        <dbReference type="EMBL" id="EFR02890.1"/>
    </source>
</evidence>
<feature type="region of interest" description="Disordered" evidence="1">
    <location>
        <begin position="41"/>
        <end position="73"/>
    </location>
</feature>
<dbReference type="InParanoid" id="E4UZV3"/>
<dbReference type="GeneID" id="10027310"/>
<feature type="compositionally biased region" description="Basic and acidic residues" evidence="1">
    <location>
        <begin position="50"/>
        <end position="64"/>
    </location>
</feature>
<keyword evidence="3" id="KW-1185">Reference proteome</keyword>
<reference evidence="3" key="1">
    <citation type="journal article" date="2012" name="MBio">
        <title>Comparative genome analysis of Trichophyton rubrum and related dermatophytes reveals candidate genes involved in infection.</title>
        <authorList>
            <person name="Martinez D.A."/>
            <person name="Oliver B.G."/>
            <person name="Graeser Y."/>
            <person name="Goldberg J.M."/>
            <person name="Li W."/>
            <person name="Martinez-Rossi N.M."/>
            <person name="Monod M."/>
            <person name="Shelest E."/>
            <person name="Barton R.C."/>
            <person name="Birch E."/>
            <person name="Brakhage A.A."/>
            <person name="Chen Z."/>
            <person name="Gurr S.J."/>
            <person name="Heiman D."/>
            <person name="Heitman J."/>
            <person name="Kosti I."/>
            <person name="Rossi A."/>
            <person name="Saif S."/>
            <person name="Samalova M."/>
            <person name="Saunders C.W."/>
            <person name="Shea T."/>
            <person name="Summerbell R.C."/>
            <person name="Xu J."/>
            <person name="Young S."/>
            <person name="Zeng Q."/>
            <person name="Birren B.W."/>
            <person name="Cuomo C.A."/>
            <person name="White T.C."/>
        </authorList>
    </citation>
    <scope>NUCLEOTIDE SEQUENCE [LARGE SCALE GENOMIC DNA]</scope>
    <source>
        <strain evidence="3">ATCC MYA-4604 / CBS 118893</strain>
    </source>
</reference>
<dbReference type="OMA" id="TTDMVRC"/>